<gene>
    <name evidence="1" type="ORF">EDB92DRAFT_1850869</name>
</gene>
<keyword evidence="2" id="KW-1185">Reference proteome</keyword>
<proteinExistence type="predicted"/>
<evidence type="ECO:0000313" key="1">
    <source>
        <dbReference type="EMBL" id="KAH8994226.1"/>
    </source>
</evidence>
<sequence>HNPTIFYDSVTLVPSHLVLHRNLNDFAADITSRSGCFATLNMVNNGHDTTIDFAGQWVDH</sequence>
<accession>A0AAD4LMA2</accession>
<dbReference type="Proteomes" id="UP001201163">
    <property type="component" value="Unassembled WGS sequence"/>
</dbReference>
<evidence type="ECO:0000313" key="2">
    <source>
        <dbReference type="Proteomes" id="UP001201163"/>
    </source>
</evidence>
<organism evidence="1 2">
    <name type="scientific">Lactarius akahatsu</name>
    <dbReference type="NCBI Taxonomy" id="416441"/>
    <lineage>
        <taxon>Eukaryota</taxon>
        <taxon>Fungi</taxon>
        <taxon>Dikarya</taxon>
        <taxon>Basidiomycota</taxon>
        <taxon>Agaricomycotina</taxon>
        <taxon>Agaricomycetes</taxon>
        <taxon>Russulales</taxon>
        <taxon>Russulaceae</taxon>
        <taxon>Lactarius</taxon>
    </lineage>
</organism>
<dbReference type="AlphaFoldDB" id="A0AAD4LMA2"/>
<dbReference type="EMBL" id="JAKELL010000015">
    <property type="protein sequence ID" value="KAH8994226.1"/>
    <property type="molecule type" value="Genomic_DNA"/>
</dbReference>
<comment type="caution">
    <text evidence="1">The sequence shown here is derived from an EMBL/GenBank/DDBJ whole genome shotgun (WGS) entry which is preliminary data.</text>
</comment>
<feature type="non-terminal residue" evidence="1">
    <location>
        <position position="1"/>
    </location>
</feature>
<protein>
    <submittedName>
        <fullName evidence="1">Uncharacterized protein</fullName>
    </submittedName>
</protein>
<reference evidence="1" key="1">
    <citation type="submission" date="2022-01" db="EMBL/GenBank/DDBJ databases">
        <title>Comparative genomics reveals a dynamic genome evolution in the ectomycorrhizal milk-cap (Lactarius) mushrooms.</title>
        <authorList>
            <consortium name="DOE Joint Genome Institute"/>
            <person name="Lebreton A."/>
            <person name="Tang N."/>
            <person name="Kuo A."/>
            <person name="LaButti K."/>
            <person name="Drula E."/>
            <person name="Barry K."/>
            <person name="Clum A."/>
            <person name="Lipzen A."/>
            <person name="Mousain D."/>
            <person name="Ng V."/>
            <person name="Wang R."/>
            <person name="Wang X."/>
            <person name="Dai Y."/>
            <person name="Henrissat B."/>
            <person name="Grigoriev I.V."/>
            <person name="Guerin-Laguette A."/>
            <person name="Yu F."/>
            <person name="Martin F.M."/>
        </authorList>
    </citation>
    <scope>NUCLEOTIDE SEQUENCE</scope>
    <source>
        <strain evidence="1">QP</strain>
    </source>
</reference>
<name>A0AAD4LMA2_9AGAM</name>